<organism evidence="1 2">
    <name type="scientific">Ophiocordyceps australis</name>
    <dbReference type="NCBI Taxonomy" id="1399860"/>
    <lineage>
        <taxon>Eukaryota</taxon>
        <taxon>Fungi</taxon>
        <taxon>Dikarya</taxon>
        <taxon>Ascomycota</taxon>
        <taxon>Pezizomycotina</taxon>
        <taxon>Sordariomycetes</taxon>
        <taxon>Hypocreomycetidae</taxon>
        <taxon>Hypocreales</taxon>
        <taxon>Ophiocordycipitaceae</taxon>
        <taxon>Ophiocordyceps</taxon>
    </lineage>
</organism>
<evidence type="ECO:0000313" key="2">
    <source>
        <dbReference type="Proteomes" id="UP000226192"/>
    </source>
</evidence>
<proteinExistence type="predicted"/>
<dbReference type="AlphaFoldDB" id="A0A2C5YG12"/>
<sequence length="90" mass="10051">MRQRFKGNVPESISRPISPTSPHLTPHPFFPPLSCLLYIFCSRAVAACFSPELSILVCCSSELSVCDEVRQELAIAVDCSTSYQLLLYIR</sequence>
<comment type="caution">
    <text evidence="1">The sequence shown here is derived from an EMBL/GenBank/DDBJ whole genome shotgun (WGS) entry which is preliminary data.</text>
</comment>
<name>A0A2C5YG12_9HYPO</name>
<keyword evidence="2" id="KW-1185">Reference proteome</keyword>
<reference evidence="1 2" key="1">
    <citation type="submission" date="2017-06" db="EMBL/GenBank/DDBJ databases">
        <title>Ant-infecting Ophiocordyceps genomes reveal a high diversity of potential behavioral manipulation genes and a possible major role for enterotoxins.</title>
        <authorList>
            <person name="De Bekker C."/>
            <person name="Evans H.C."/>
            <person name="Brachmann A."/>
            <person name="Hughes D.P."/>
        </authorList>
    </citation>
    <scope>NUCLEOTIDE SEQUENCE [LARGE SCALE GENOMIC DNA]</scope>
    <source>
        <strain evidence="1 2">Map64</strain>
    </source>
</reference>
<protein>
    <submittedName>
        <fullName evidence="1">Uncharacterized protein</fullName>
    </submittedName>
</protein>
<dbReference type="EMBL" id="NJET01000012">
    <property type="protein sequence ID" value="PHH65914.1"/>
    <property type="molecule type" value="Genomic_DNA"/>
</dbReference>
<evidence type="ECO:0000313" key="1">
    <source>
        <dbReference type="EMBL" id="PHH65914.1"/>
    </source>
</evidence>
<gene>
    <name evidence="1" type="ORF">CDD81_862</name>
</gene>
<accession>A0A2C5YG12</accession>
<dbReference type="Proteomes" id="UP000226192">
    <property type="component" value="Unassembled WGS sequence"/>
</dbReference>